<dbReference type="SUPFAM" id="SSF58104">
    <property type="entry name" value="Methyl-accepting chemotaxis protein (MCP) signaling domain"/>
    <property type="match status" value="1"/>
</dbReference>
<evidence type="ECO:0000256" key="1">
    <source>
        <dbReference type="ARBA" id="ARBA00022500"/>
    </source>
</evidence>
<keyword evidence="9" id="KW-1185">Reference proteome</keyword>
<dbReference type="GO" id="GO:0016020">
    <property type="term" value="C:membrane"/>
    <property type="evidence" value="ECO:0007669"/>
    <property type="project" value="InterPro"/>
</dbReference>
<keyword evidence="3" id="KW-0807">Transducer</keyword>
<dbReference type="AlphaFoldDB" id="A0A5R8XXV9"/>
<sequence length="988" mass="112975">MNFFNNISLRNKILFTLAIPILLVILLAYTLLIEKIEKQNSINYTKEYLGFTISSANLSLNLQKESEYSIEFIDSYGKGNDDKLKLIQSEVDKNILTLQKNIESISNDEESFNKKIAQLKKLLKEKDNIRKQIKELSISSDELNKYYKNFMEILLSFMDDVVTYSNDGELSKKLQGYIFLVHFLINAEEERMLVKNIFDKGVLLNKENIEFNKLVTNQNIFLEQFKKIASVDNLKYSENEKNCEKCKQLTKFRTILFDKSLKDQIISDIYANAGYGGLIHNYKNYLLRNDNKSLNNVQKYHTAIKRSVNKYRRLNGITKEEKRLLKIIKNSFDSYMGNVLDISDGLSQGKTIKEIDEIVRLDTSKTVKSLQNLNQNIFGAQKVKWVEVSTSRIDYYEKLVDKVTLDINKYIEMKNSQLNTEFIFFGIFLIIMLVIIFIISTLMTKKIVSSLKVFKQGLEYFFQYVIREKDYLKPMEVKGNDEFAQMTHDMNVQIEKIQKIIEQDKKVVNEITNVIVKVSNGFLEYSLHEKGATHEVESLRLIINKMISYTKNKVDNINLLLDNYALGKYNFRLSEEQRVGMYGNFGTLSTRTLLLGQSISQLIAMITNAGNELKNNTQTLTKSSQILSNSSNEQASSLEQTAASIEQITSNMKSSSKDVTEMLRIADDLSNSATLGNELASKTSTSMDEINEKVSAISDAIAVIDQIAFQTNILSLNAAVEAATAGEAGKGFAVVAQEVRNLANRSANAANEIKKLVEDATVKSNEGKNIANDMINGYDNLSSKIVDTRKIIDNVTIAIKEQESGMIQVNSAINLIDQMTQKNAQTSHEIDLLSQEVSKLSNRLLGITKQANINDKYYDMVDDIQMISDVSKYKNNHINFKRRYFKDLDSYSSINVVDCKSCNLGKWIVDSENMQKEFVFSNEWKKLKNYHESLHSEVQNYIDLNHKKVDNKQLKNSASLIEKHTEEIFQSLNEILHVNTLNLRNKAS</sequence>
<protein>
    <submittedName>
        <fullName evidence="8">Chemotaxis protein</fullName>
    </submittedName>
</protein>
<dbReference type="OrthoDB" id="5349185at2"/>
<comment type="similarity">
    <text evidence="2">Belongs to the methyl-accepting chemotaxis (MCP) protein family.</text>
</comment>
<name>A0A5R8XXV9_9BACT</name>
<keyword evidence="4" id="KW-0175">Coiled coil</keyword>
<dbReference type="Gene3D" id="6.10.340.10">
    <property type="match status" value="1"/>
</dbReference>
<evidence type="ECO:0000256" key="4">
    <source>
        <dbReference type="SAM" id="Coils"/>
    </source>
</evidence>
<feature type="domain" description="HAMP" evidence="7">
    <location>
        <begin position="466"/>
        <end position="502"/>
    </location>
</feature>
<evidence type="ECO:0000259" key="6">
    <source>
        <dbReference type="PROSITE" id="PS50111"/>
    </source>
</evidence>
<dbReference type="SMART" id="SM00283">
    <property type="entry name" value="MA"/>
    <property type="match status" value="1"/>
</dbReference>
<dbReference type="InterPro" id="IPR025991">
    <property type="entry name" value="Chemoreceptor_zinc-bind_dom"/>
</dbReference>
<dbReference type="Pfam" id="PF13682">
    <property type="entry name" value="CZB"/>
    <property type="match status" value="1"/>
</dbReference>
<dbReference type="Pfam" id="PF00015">
    <property type="entry name" value="MCPsignal"/>
    <property type="match status" value="1"/>
</dbReference>
<organism evidence="8 9">
    <name type="scientific">Arcobacter arenosus</name>
    <dbReference type="NCBI Taxonomy" id="2576037"/>
    <lineage>
        <taxon>Bacteria</taxon>
        <taxon>Pseudomonadati</taxon>
        <taxon>Campylobacterota</taxon>
        <taxon>Epsilonproteobacteria</taxon>
        <taxon>Campylobacterales</taxon>
        <taxon>Arcobacteraceae</taxon>
        <taxon>Arcobacter</taxon>
    </lineage>
</organism>
<feature type="transmembrane region" description="Helical" evidence="5">
    <location>
        <begin position="12"/>
        <end position="32"/>
    </location>
</feature>
<dbReference type="PROSITE" id="PS50885">
    <property type="entry name" value="HAMP"/>
    <property type="match status" value="1"/>
</dbReference>
<dbReference type="Gene3D" id="1.20.120.30">
    <property type="entry name" value="Aspartate receptor, ligand-binding domain"/>
    <property type="match status" value="1"/>
</dbReference>
<proteinExistence type="inferred from homology"/>
<dbReference type="PANTHER" id="PTHR43531">
    <property type="entry name" value="PROTEIN ICFG"/>
    <property type="match status" value="1"/>
</dbReference>
<gene>
    <name evidence="8" type="ORF">FDK22_15430</name>
</gene>
<evidence type="ECO:0000256" key="5">
    <source>
        <dbReference type="SAM" id="Phobius"/>
    </source>
</evidence>
<evidence type="ECO:0000256" key="2">
    <source>
        <dbReference type="ARBA" id="ARBA00029447"/>
    </source>
</evidence>
<dbReference type="GO" id="GO:0006935">
    <property type="term" value="P:chemotaxis"/>
    <property type="evidence" value="ECO:0007669"/>
    <property type="project" value="UniProtKB-KW"/>
</dbReference>
<dbReference type="CDD" id="cd11386">
    <property type="entry name" value="MCP_signal"/>
    <property type="match status" value="1"/>
</dbReference>
<dbReference type="InterPro" id="IPR013587">
    <property type="entry name" value="Nitrate/nitrite_sensing"/>
</dbReference>
<feature type="coiled-coil region" evidence="4">
    <location>
        <begin position="102"/>
        <end position="139"/>
    </location>
</feature>
<dbReference type="InterPro" id="IPR004089">
    <property type="entry name" value="MCPsignal_dom"/>
</dbReference>
<keyword evidence="5" id="KW-1133">Transmembrane helix</keyword>
<dbReference type="Gene3D" id="1.10.287.950">
    <property type="entry name" value="Methyl-accepting chemotaxis protein"/>
    <property type="match status" value="1"/>
</dbReference>
<feature type="coiled-coil region" evidence="4">
    <location>
        <begin position="816"/>
        <end position="843"/>
    </location>
</feature>
<dbReference type="GO" id="GO:0007165">
    <property type="term" value="P:signal transduction"/>
    <property type="evidence" value="ECO:0007669"/>
    <property type="project" value="UniProtKB-KW"/>
</dbReference>
<keyword evidence="5" id="KW-0472">Membrane</keyword>
<comment type="caution">
    <text evidence="8">The sequence shown here is derived from an EMBL/GenBank/DDBJ whole genome shotgun (WGS) entry which is preliminary data.</text>
</comment>
<dbReference type="PANTHER" id="PTHR43531:SF11">
    <property type="entry name" value="METHYL-ACCEPTING CHEMOTAXIS PROTEIN 3"/>
    <property type="match status" value="1"/>
</dbReference>
<dbReference type="InterPro" id="IPR003660">
    <property type="entry name" value="HAMP_dom"/>
</dbReference>
<dbReference type="Proteomes" id="UP000308901">
    <property type="component" value="Unassembled WGS sequence"/>
</dbReference>
<evidence type="ECO:0000313" key="8">
    <source>
        <dbReference type="EMBL" id="TLP35198.1"/>
    </source>
</evidence>
<evidence type="ECO:0000259" key="7">
    <source>
        <dbReference type="PROSITE" id="PS50885"/>
    </source>
</evidence>
<dbReference type="PROSITE" id="PS50111">
    <property type="entry name" value="CHEMOTAXIS_TRANSDUC_2"/>
    <property type="match status" value="1"/>
</dbReference>
<feature type="domain" description="Methyl-accepting transducer" evidence="6">
    <location>
        <begin position="609"/>
        <end position="838"/>
    </location>
</feature>
<evidence type="ECO:0000313" key="9">
    <source>
        <dbReference type="Proteomes" id="UP000308901"/>
    </source>
</evidence>
<dbReference type="RefSeq" id="WP_138153889.1">
    <property type="nucleotide sequence ID" value="NZ_VANU01000010.1"/>
</dbReference>
<dbReference type="EMBL" id="VANU01000010">
    <property type="protein sequence ID" value="TLP35198.1"/>
    <property type="molecule type" value="Genomic_DNA"/>
</dbReference>
<feature type="transmembrane region" description="Helical" evidence="5">
    <location>
        <begin position="422"/>
        <end position="443"/>
    </location>
</feature>
<keyword evidence="5" id="KW-0812">Transmembrane</keyword>
<dbReference type="Pfam" id="PF08376">
    <property type="entry name" value="NIT"/>
    <property type="match status" value="1"/>
</dbReference>
<reference evidence="8 9" key="1">
    <citation type="submission" date="2019-05" db="EMBL/GenBank/DDBJ databases">
        <title>Arcobacter sp. nov., isolated from sea sediment.</title>
        <authorList>
            <person name="Kim W."/>
        </authorList>
    </citation>
    <scope>NUCLEOTIDE SEQUENCE [LARGE SCALE GENOMIC DNA]</scope>
    <source>
        <strain evidence="8 9">CAU 1517</strain>
    </source>
</reference>
<accession>A0A5R8XXV9</accession>
<keyword evidence="1" id="KW-0145">Chemotaxis</keyword>
<evidence type="ECO:0000256" key="3">
    <source>
        <dbReference type="PROSITE-ProRule" id="PRU00284"/>
    </source>
</evidence>
<dbReference type="InterPro" id="IPR051310">
    <property type="entry name" value="MCP_chemotaxis"/>
</dbReference>